<dbReference type="EMBL" id="CZCS02000193">
    <property type="protein sequence ID" value="VXD20598.1"/>
    <property type="molecule type" value="Genomic_DNA"/>
</dbReference>
<protein>
    <submittedName>
        <fullName evidence="1">Uncharacterized protein</fullName>
    </submittedName>
</protein>
<evidence type="ECO:0000313" key="2">
    <source>
        <dbReference type="Proteomes" id="UP000182190"/>
    </source>
</evidence>
<gene>
    <name evidence="1" type="ORF">PL9631_520028</name>
</gene>
<dbReference type="Proteomes" id="UP000182190">
    <property type="component" value="Unassembled WGS sequence"/>
</dbReference>
<name>A0A7Z9E126_9CYAN</name>
<sequence>MQIAREVNGCGSYFEPLGLSGFVSLVYGLEALSPKDQVRSDSFDWPYR</sequence>
<organism evidence="1 2">
    <name type="scientific">Planktothrix paucivesiculata PCC 9631</name>
    <dbReference type="NCBI Taxonomy" id="671071"/>
    <lineage>
        <taxon>Bacteria</taxon>
        <taxon>Bacillati</taxon>
        <taxon>Cyanobacteriota</taxon>
        <taxon>Cyanophyceae</taxon>
        <taxon>Oscillatoriophycideae</taxon>
        <taxon>Oscillatoriales</taxon>
        <taxon>Microcoleaceae</taxon>
        <taxon>Planktothrix</taxon>
    </lineage>
</organism>
<dbReference type="AlphaFoldDB" id="A0A7Z9E126"/>
<proteinExistence type="predicted"/>
<comment type="caution">
    <text evidence="1">The sequence shown here is derived from an EMBL/GenBank/DDBJ whole genome shotgun (WGS) entry which is preliminary data.</text>
</comment>
<reference evidence="1" key="1">
    <citation type="submission" date="2019-10" db="EMBL/GenBank/DDBJ databases">
        <authorList>
            <consortium name="Genoscope - CEA"/>
            <person name="William W."/>
        </authorList>
    </citation>
    <scope>NUCLEOTIDE SEQUENCE [LARGE SCALE GENOMIC DNA]</scope>
    <source>
        <strain evidence="1">BBR_PRJEB10994</strain>
    </source>
</reference>
<keyword evidence="2" id="KW-1185">Reference proteome</keyword>
<accession>A0A7Z9E126</accession>
<evidence type="ECO:0000313" key="1">
    <source>
        <dbReference type="EMBL" id="VXD20598.1"/>
    </source>
</evidence>